<protein>
    <recommendedName>
        <fullName evidence="3">MYM-type domain-containing protein</fullName>
    </recommendedName>
</protein>
<evidence type="ECO:0000313" key="1">
    <source>
        <dbReference type="EMBL" id="GAA5053821.1"/>
    </source>
</evidence>
<keyword evidence="2" id="KW-1185">Reference proteome</keyword>
<comment type="caution">
    <text evidence="1">The sequence shown here is derived from an EMBL/GenBank/DDBJ whole genome shotgun (WGS) entry which is preliminary data.</text>
</comment>
<dbReference type="Proteomes" id="UP001501729">
    <property type="component" value="Unassembled WGS sequence"/>
</dbReference>
<reference evidence="1 2" key="1">
    <citation type="journal article" date="2019" name="Int. J. Syst. Evol. Microbiol.">
        <title>The Global Catalogue of Microorganisms (GCM) 10K type strain sequencing project: providing services to taxonomists for standard genome sequencing and annotation.</title>
        <authorList>
            <consortium name="The Broad Institute Genomics Platform"/>
            <consortium name="The Broad Institute Genome Sequencing Center for Infectious Disease"/>
            <person name="Wu L."/>
            <person name="Ma J."/>
        </authorList>
    </citation>
    <scope>NUCLEOTIDE SEQUENCE [LARGE SCALE GENOMIC DNA]</scope>
    <source>
        <strain evidence="1 2">JCM 17504</strain>
    </source>
</reference>
<gene>
    <name evidence="1" type="ORF">GCM10025751_31580</name>
</gene>
<dbReference type="EMBL" id="BAABKX010000013">
    <property type="protein sequence ID" value="GAA5053821.1"/>
    <property type="molecule type" value="Genomic_DNA"/>
</dbReference>
<evidence type="ECO:0008006" key="3">
    <source>
        <dbReference type="Google" id="ProtNLM"/>
    </source>
</evidence>
<dbReference type="InterPro" id="IPR055998">
    <property type="entry name" value="DUF7576"/>
</dbReference>
<sequence>MIEKQTSIESADVESRFVGCVSCSTILDLTESHPVIIQKKTNELDEEIMISYHFCSGDCRGQWKRENGYDSDSVAY</sequence>
<evidence type="ECO:0000313" key="2">
    <source>
        <dbReference type="Proteomes" id="UP001501729"/>
    </source>
</evidence>
<accession>A0AAV3UJL3</accession>
<name>A0AAV3UJL3_9EURY</name>
<dbReference type="GeneID" id="68616792"/>
<organism evidence="1 2">
    <name type="scientific">Haladaptatus pallidirubidus</name>
    <dbReference type="NCBI Taxonomy" id="1008152"/>
    <lineage>
        <taxon>Archaea</taxon>
        <taxon>Methanobacteriati</taxon>
        <taxon>Methanobacteriota</taxon>
        <taxon>Stenosarchaea group</taxon>
        <taxon>Halobacteria</taxon>
        <taxon>Halobacteriales</taxon>
        <taxon>Haladaptataceae</taxon>
        <taxon>Haladaptatus</taxon>
    </lineage>
</organism>
<proteinExistence type="predicted"/>
<dbReference type="RefSeq" id="WP_227778480.1">
    <property type="nucleotide sequence ID" value="NZ_BAABKX010000013.1"/>
</dbReference>
<dbReference type="AlphaFoldDB" id="A0AAV3UJL3"/>
<dbReference type="Pfam" id="PF24461">
    <property type="entry name" value="DUF7576"/>
    <property type="match status" value="1"/>
</dbReference>